<keyword evidence="1" id="KW-0274">FAD</keyword>
<dbReference type="Proteomes" id="UP000198706">
    <property type="component" value="Unassembled WGS sequence"/>
</dbReference>
<proteinExistence type="predicted"/>
<dbReference type="GO" id="GO:0006221">
    <property type="term" value="P:pyrimidine nucleotide biosynthetic process"/>
    <property type="evidence" value="ECO:0007669"/>
    <property type="project" value="InterPro"/>
</dbReference>
<feature type="binding site" evidence="2">
    <location>
        <position position="238"/>
    </location>
    <ligand>
        <name>[2Fe-2S] cluster</name>
        <dbReference type="ChEBI" id="CHEBI:190135"/>
    </ligand>
</feature>
<keyword evidence="2" id="KW-0001">2Fe-2S</keyword>
<keyword evidence="2" id="KW-0408">Iron</keyword>
<comment type="cofactor">
    <cofactor evidence="1">
        <name>FAD</name>
        <dbReference type="ChEBI" id="CHEBI:57692"/>
    </cofactor>
    <text evidence="1">Binds 1 FAD per subunit.</text>
</comment>
<dbReference type="PROSITE" id="PS51384">
    <property type="entry name" value="FAD_FR"/>
    <property type="match status" value="1"/>
</dbReference>
<dbReference type="AlphaFoldDB" id="A0A1G8TEI2"/>
<dbReference type="InterPro" id="IPR012165">
    <property type="entry name" value="Cyt_c3_hydrogenase_gsu"/>
</dbReference>
<dbReference type="SUPFAM" id="SSF52343">
    <property type="entry name" value="Ferredoxin reductase-like, C-terminal NADP-linked domain"/>
    <property type="match status" value="1"/>
</dbReference>
<organism evidence="4 5">
    <name type="scientific">Pseudomonas indica</name>
    <dbReference type="NCBI Taxonomy" id="137658"/>
    <lineage>
        <taxon>Bacteria</taxon>
        <taxon>Pseudomonadati</taxon>
        <taxon>Pseudomonadota</taxon>
        <taxon>Gammaproteobacteria</taxon>
        <taxon>Pseudomonadales</taxon>
        <taxon>Pseudomonadaceae</taxon>
        <taxon>Pseudomonas</taxon>
    </lineage>
</organism>
<dbReference type="STRING" id="137658.SAMN05216186_101344"/>
<evidence type="ECO:0000259" key="3">
    <source>
        <dbReference type="PROSITE" id="PS51384"/>
    </source>
</evidence>
<dbReference type="Gene3D" id="2.40.30.10">
    <property type="entry name" value="Translation factors"/>
    <property type="match status" value="1"/>
</dbReference>
<evidence type="ECO:0000256" key="2">
    <source>
        <dbReference type="PIRSR" id="PIRSR006816-2"/>
    </source>
</evidence>
<evidence type="ECO:0000313" key="4">
    <source>
        <dbReference type="EMBL" id="SDJ39807.1"/>
    </source>
</evidence>
<keyword evidence="1" id="KW-0285">Flavoprotein</keyword>
<reference evidence="4 5" key="1">
    <citation type="submission" date="2016-10" db="EMBL/GenBank/DDBJ databases">
        <authorList>
            <person name="de Groot N.N."/>
        </authorList>
    </citation>
    <scope>NUCLEOTIDE SEQUENCE [LARGE SCALE GENOMIC DNA]</scope>
    <source>
        <strain evidence="4 5">JCM 21544</strain>
    </source>
</reference>
<dbReference type="InterPro" id="IPR008333">
    <property type="entry name" value="Cbr1-like_FAD-bd_dom"/>
</dbReference>
<keyword evidence="2" id="KW-0411">Iron-sulfur</keyword>
<dbReference type="InterPro" id="IPR017938">
    <property type="entry name" value="Riboflavin_synthase-like_b-brl"/>
</dbReference>
<dbReference type="InterPro" id="IPR050353">
    <property type="entry name" value="PyrK_electron_transfer"/>
</dbReference>
<dbReference type="Pfam" id="PF00970">
    <property type="entry name" value="FAD_binding_6"/>
    <property type="match status" value="1"/>
</dbReference>
<name>A0A1G8TEI2_9PSED</name>
<feature type="binding site" evidence="2">
    <location>
        <position position="241"/>
    </location>
    <ligand>
        <name>[2Fe-2S] cluster</name>
        <dbReference type="ChEBI" id="CHEBI:190135"/>
    </ligand>
</feature>
<evidence type="ECO:0000256" key="1">
    <source>
        <dbReference type="PIRSR" id="PIRSR006816-1"/>
    </source>
</evidence>
<keyword evidence="5" id="KW-1185">Reference proteome</keyword>
<dbReference type="RefSeq" id="WP_084333254.1">
    <property type="nucleotide sequence ID" value="NZ_CBKZNZ010000023.1"/>
</dbReference>
<dbReference type="PIRSF" id="PIRSF006816">
    <property type="entry name" value="Cyc3_hyd_g"/>
    <property type="match status" value="1"/>
</dbReference>
<protein>
    <submittedName>
        <fullName evidence="4">NAD(P)H-flavin reductase</fullName>
    </submittedName>
</protein>
<keyword evidence="2" id="KW-0479">Metal-binding</keyword>
<dbReference type="PRINTS" id="PR00410">
    <property type="entry name" value="PHEHYDRXLASE"/>
</dbReference>
<sequence length="274" mass="30056">MSDPSPRKLYLLDSYADGDGARHFTFRIDQPLARDLAAVPGQFFMLSLPEGGEAPFSYVSLPDRNGHFDALIRRVGHLTGALFDLPAGAVLGYRGPFGKGWPLFFSSQRILAVAGGCGLASLAALIEDAASQHMPFQLSVVYGARRTDAQVLGRQRRRWKLIMPFIETLEETTNRGRRGIPLDYLDELCAGEMPDAVLCSGPEPMLLATAEEWLQRGVPANRIWIAAGCCLPCRSGVCDDCTQGADGPIYRYDRYRLLQAAGDDPPFGREGWFG</sequence>
<gene>
    <name evidence="4" type="ORF">SAMN05216186_101344</name>
</gene>
<dbReference type="GO" id="GO:0046872">
    <property type="term" value="F:metal ion binding"/>
    <property type="evidence" value="ECO:0007669"/>
    <property type="project" value="UniProtKB-KW"/>
</dbReference>
<dbReference type="PANTHER" id="PTHR43513">
    <property type="entry name" value="DIHYDROOROTATE DEHYDROGENASE B (NAD(+)), ELECTRON TRANSFER SUBUNIT"/>
    <property type="match status" value="1"/>
</dbReference>
<comment type="cofactor">
    <cofactor evidence="2">
        <name>[2Fe-2S] cluster</name>
        <dbReference type="ChEBI" id="CHEBI:190135"/>
    </cofactor>
    <text evidence="2">Binds 1 [2Fe-2S] cluster per subunit.</text>
</comment>
<dbReference type="SUPFAM" id="SSF63380">
    <property type="entry name" value="Riboflavin synthase domain-like"/>
    <property type="match status" value="1"/>
</dbReference>
<dbReference type="InterPro" id="IPR017927">
    <property type="entry name" value="FAD-bd_FR_type"/>
</dbReference>
<dbReference type="Gene3D" id="3.40.50.80">
    <property type="entry name" value="Nucleotide-binding domain of ferredoxin-NADP reductase (FNR) module"/>
    <property type="match status" value="1"/>
</dbReference>
<accession>A0A1G8TEI2</accession>
<dbReference type="GO" id="GO:0050660">
    <property type="term" value="F:flavin adenine dinucleotide binding"/>
    <property type="evidence" value="ECO:0007669"/>
    <property type="project" value="InterPro"/>
</dbReference>
<feature type="binding site" evidence="2">
    <location>
        <position position="233"/>
    </location>
    <ligand>
        <name>[2Fe-2S] cluster</name>
        <dbReference type="ChEBI" id="CHEBI:190135"/>
    </ligand>
</feature>
<feature type="domain" description="FAD-binding FR-type" evidence="3">
    <location>
        <begin position="4"/>
        <end position="103"/>
    </location>
</feature>
<evidence type="ECO:0000313" key="5">
    <source>
        <dbReference type="Proteomes" id="UP000198706"/>
    </source>
</evidence>
<feature type="binding site" evidence="1">
    <location>
        <begin position="71"/>
        <end position="73"/>
    </location>
    <ligand>
        <name>FAD</name>
        <dbReference type="ChEBI" id="CHEBI:57692"/>
    </ligand>
</feature>
<dbReference type="OrthoDB" id="9796486at2"/>
<dbReference type="InterPro" id="IPR039261">
    <property type="entry name" value="FNR_nucleotide-bd"/>
</dbReference>
<dbReference type="GO" id="GO:0051537">
    <property type="term" value="F:2 iron, 2 sulfur cluster binding"/>
    <property type="evidence" value="ECO:0007669"/>
    <property type="project" value="UniProtKB-KW"/>
</dbReference>
<dbReference type="GO" id="GO:0016491">
    <property type="term" value="F:oxidoreductase activity"/>
    <property type="evidence" value="ECO:0007669"/>
    <property type="project" value="InterPro"/>
</dbReference>
<dbReference type="EMBL" id="FNFD01000001">
    <property type="protein sequence ID" value="SDJ39807.1"/>
    <property type="molecule type" value="Genomic_DNA"/>
</dbReference>